<dbReference type="InterPro" id="IPR002204">
    <property type="entry name" value="3-OH-isobutyrate_DH-rel_CS"/>
</dbReference>
<evidence type="ECO:0000259" key="2">
    <source>
        <dbReference type="Pfam" id="PF03446"/>
    </source>
</evidence>
<sequence length="459" mass="49305">MPSKMKIAFIGLGAMGMGMATHLLEDRFAVTGFDVNPMALEKLLAMGGTAAESPRECVQEASFVICMVANSKQIEDAFFAESIGAVFGLSSNAIVILCSTVAPGFPVRMLERFHQDFQRSDVHLLDCPVSGGTIRAARGTLAILSSGPIDVLNIAQPLLKSMSENLYEIEGGLGAANKVKLVNQHLAGVHIAVSAEAMGLAATLGVNTKEIYEMVLKSPAWSWMFENRVPHMLSNDWTPHSAISIFVKDMGIVASEGLLQDIPLYIASATERLFQYAARMGYEKDDDASLVRIFLGKAPSLVSEATHFQIPASSHVSELLCRLLETVHTVAAIEALALGNKLGIATETLTSIISNAAGVSESFKKVVSSIMAGDFASGTTITQTRDILKELITLAQRYNYPLQLTATTFQLLQQAVIHGLGCEGQAALLKLWTASDTSVKPLNSTECHEDPVCEEVNLM</sequence>
<dbReference type="EMBL" id="JAPQKT010000010">
    <property type="protein sequence ID" value="KAJ5217576.1"/>
    <property type="molecule type" value="Genomic_DNA"/>
</dbReference>
<organism evidence="4 5">
    <name type="scientific">Penicillium citrinum</name>
    <dbReference type="NCBI Taxonomy" id="5077"/>
    <lineage>
        <taxon>Eukaryota</taxon>
        <taxon>Fungi</taxon>
        <taxon>Dikarya</taxon>
        <taxon>Ascomycota</taxon>
        <taxon>Pezizomycotina</taxon>
        <taxon>Eurotiomycetes</taxon>
        <taxon>Eurotiomycetidae</taxon>
        <taxon>Eurotiales</taxon>
        <taxon>Aspergillaceae</taxon>
        <taxon>Penicillium</taxon>
    </lineage>
</organism>
<feature type="domain" description="3-hydroxyisobutyrate dehydrogenase-like NAD-binding" evidence="3">
    <location>
        <begin position="174"/>
        <end position="293"/>
    </location>
</feature>
<dbReference type="InterPro" id="IPR029154">
    <property type="entry name" value="HIBADH-like_NADP-bd"/>
</dbReference>
<dbReference type="PROSITE" id="PS00895">
    <property type="entry name" value="3_HYDROXYISOBUT_DH"/>
    <property type="match status" value="1"/>
</dbReference>
<dbReference type="InterPro" id="IPR036291">
    <property type="entry name" value="NAD(P)-bd_dom_sf"/>
</dbReference>
<dbReference type="InterPro" id="IPR013328">
    <property type="entry name" value="6PGD_dom2"/>
</dbReference>
<evidence type="ECO:0000256" key="1">
    <source>
        <dbReference type="SAM" id="SignalP"/>
    </source>
</evidence>
<name>A0A9W9NCY6_PENCI</name>
<dbReference type="GO" id="GO:0051287">
    <property type="term" value="F:NAD binding"/>
    <property type="evidence" value="ECO:0007669"/>
    <property type="project" value="InterPro"/>
</dbReference>
<dbReference type="SUPFAM" id="SSF48179">
    <property type="entry name" value="6-phosphogluconate dehydrogenase C-terminal domain-like"/>
    <property type="match status" value="2"/>
</dbReference>
<feature type="chain" id="PRO_5040761924" description="3-hydroxyisobutyrate dehydrogenase" evidence="1">
    <location>
        <begin position="21"/>
        <end position="459"/>
    </location>
</feature>
<dbReference type="Proteomes" id="UP001147733">
    <property type="component" value="Unassembled WGS sequence"/>
</dbReference>
<dbReference type="AlphaFoldDB" id="A0A9W9NCY6"/>
<feature type="signal peptide" evidence="1">
    <location>
        <begin position="1"/>
        <end position="20"/>
    </location>
</feature>
<accession>A0A9W9NCY6</accession>
<evidence type="ECO:0008006" key="6">
    <source>
        <dbReference type="Google" id="ProtNLM"/>
    </source>
</evidence>
<keyword evidence="5" id="KW-1185">Reference proteome</keyword>
<reference evidence="4" key="2">
    <citation type="journal article" date="2023" name="IMA Fungus">
        <title>Comparative genomic study of the Penicillium genus elucidates a diverse pangenome and 15 lateral gene transfer events.</title>
        <authorList>
            <person name="Petersen C."/>
            <person name="Sorensen T."/>
            <person name="Nielsen M.R."/>
            <person name="Sondergaard T.E."/>
            <person name="Sorensen J.L."/>
            <person name="Fitzpatrick D.A."/>
            <person name="Frisvad J.C."/>
            <person name="Nielsen K.L."/>
        </authorList>
    </citation>
    <scope>NUCLEOTIDE SEQUENCE</scope>
    <source>
        <strain evidence="4">IBT 23319</strain>
    </source>
</reference>
<dbReference type="GeneID" id="81389273"/>
<evidence type="ECO:0000313" key="5">
    <source>
        <dbReference type="Proteomes" id="UP001147733"/>
    </source>
</evidence>
<comment type="caution">
    <text evidence="4">The sequence shown here is derived from an EMBL/GenBank/DDBJ whole genome shotgun (WGS) entry which is preliminary data.</text>
</comment>
<reference evidence="4" key="1">
    <citation type="submission" date="2022-11" db="EMBL/GenBank/DDBJ databases">
        <authorList>
            <person name="Petersen C."/>
        </authorList>
    </citation>
    <scope>NUCLEOTIDE SEQUENCE</scope>
    <source>
        <strain evidence="4">IBT 23319</strain>
    </source>
</reference>
<evidence type="ECO:0000313" key="4">
    <source>
        <dbReference type="EMBL" id="KAJ5217576.1"/>
    </source>
</evidence>
<evidence type="ECO:0000259" key="3">
    <source>
        <dbReference type="Pfam" id="PF14833"/>
    </source>
</evidence>
<dbReference type="Gene3D" id="1.10.1040.10">
    <property type="entry name" value="N-(1-d-carboxylethyl)-l-norvaline Dehydrogenase, domain 2"/>
    <property type="match status" value="2"/>
</dbReference>
<feature type="domain" description="3-hydroxyisobutyrate dehydrogenase-like NAD-binding" evidence="3">
    <location>
        <begin position="319"/>
        <end position="431"/>
    </location>
</feature>
<keyword evidence="1" id="KW-0732">Signal</keyword>
<dbReference type="GO" id="GO:0016491">
    <property type="term" value="F:oxidoreductase activity"/>
    <property type="evidence" value="ECO:0007669"/>
    <property type="project" value="InterPro"/>
</dbReference>
<dbReference type="Pfam" id="PF03446">
    <property type="entry name" value="NAD_binding_2"/>
    <property type="match status" value="1"/>
</dbReference>
<dbReference type="OrthoDB" id="48988at2759"/>
<protein>
    <recommendedName>
        <fullName evidence="6">3-hydroxyisobutyrate dehydrogenase</fullName>
    </recommendedName>
</protein>
<dbReference type="PANTHER" id="PTHR43060">
    <property type="entry name" value="3-HYDROXYISOBUTYRATE DEHYDROGENASE-LIKE 1, MITOCHONDRIAL-RELATED"/>
    <property type="match status" value="1"/>
</dbReference>
<feature type="domain" description="6-phosphogluconate dehydrogenase NADP-binding" evidence="2">
    <location>
        <begin position="6"/>
        <end position="167"/>
    </location>
</feature>
<dbReference type="RefSeq" id="XP_056495170.1">
    <property type="nucleotide sequence ID" value="XM_056650106.1"/>
</dbReference>
<dbReference type="SUPFAM" id="SSF51735">
    <property type="entry name" value="NAD(P)-binding Rossmann-fold domains"/>
    <property type="match status" value="1"/>
</dbReference>
<dbReference type="InterPro" id="IPR008927">
    <property type="entry name" value="6-PGluconate_DH-like_C_sf"/>
</dbReference>
<proteinExistence type="predicted"/>
<dbReference type="Pfam" id="PF14833">
    <property type="entry name" value="NAD_binding_11"/>
    <property type="match status" value="2"/>
</dbReference>
<dbReference type="InterPro" id="IPR006115">
    <property type="entry name" value="6PGDH_NADP-bd"/>
</dbReference>
<dbReference type="PANTHER" id="PTHR43060:SF17">
    <property type="entry name" value="L-THREONATE DEHYDROGENASE"/>
    <property type="match status" value="1"/>
</dbReference>
<dbReference type="Gene3D" id="3.40.50.720">
    <property type="entry name" value="NAD(P)-binding Rossmann-like Domain"/>
    <property type="match status" value="1"/>
</dbReference>
<dbReference type="GO" id="GO:0050661">
    <property type="term" value="F:NADP binding"/>
    <property type="evidence" value="ECO:0007669"/>
    <property type="project" value="InterPro"/>
</dbReference>
<gene>
    <name evidence="4" type="ORF">N7469_011201</name>
</gene>